<dbReference type="Proteomes" id="UP001234581">
    <property type="component" value="Unassembled WGS sequence"/>
</dbReference>
<proteinExistence type="predicted"/>
<keyword evidence="2" id="KW-1185">Reference proteome</keyword>
<dbReference type="EMBL" id="JARTCD010000027">
    <property type="protein sequence ID" value="KAJ8657975.1"/>
    <property type="molecule type" value="Genomic_DNA"/>
</dbReference>
<reference evidence="1 2" key="1">
    <citation type="submission" date="2023-03" db="EMBL/GenBank/DDBJ databases">
        <title>Genome sequence of Lichtheimia ornata CBS 291.66.</title>
        <authorList>
            <person name="Mohabir J.T."/>
            <person name="Shea T.P."/>
            <person name="Kurbessoian T."/>
            <person name="Berby B."/>
            <person name="Fontaine J."/>
            <person name="Livny J."/>
            <person name="Gnirke A."/>
            <person name="Stajich J.E."/>
            <person name="Cuomo C.A."/>
        </authorList>
    </citation>
    <scope>NUCLEOTIDE SEQUENCE [LARGE SCALE GENOMIC DNA]</scope>
    <source>
        <strain evidence="1">CBS 291.66</strain>
    </source>
</reference>
<dbReference type="AlphaFoldDB" id="A0AAD7V4B6"/>
<sequence>MSTSLVRHLPTEFVSASIRVLGYASCLQQLPLVLGHLHHPETACYLGNGTSTKNNRCRLILLKVLVLILRSFANTKVRNTALAYERALNKPTYYLA</sequence>
<protein>
    <submittedName>
        <fullName evidence="1">Uncharacterized protein</fullName>
    </submittedName>
</protein>
<organism evidence="1 2">
    <name type="scientific">Lichtheimia ornata</name>
    <dbReference type="NCBI Taxonomy" id="688661"/>
    <lineage>
        <taxon>Eukaryota</taxon>
        <taxon>Fungi</taxon>
        <taxon>Fungi incertae sedis</taxon>
        <taxon>Mucoromycota</taxon>
        <taxon>Mucoromycotina</taxon>
        <taxon>Mucoromycetes</taxon>
        <taxon>Mucorales</taxon>
        <taxon>Lichtheimiaceae</taxon>
        <taxon>Lichtheimia</taxon>
    </lineage>
</organism>
<comment type="caution">
    <text evidence="1">The sequence shown here is derived from an EMBL/GenBank/DDBJ whole genome shotgun (WGS) entry which is preliminary data.</text>
</comment>
<evidence type="ECO:0000313" key="2">
    <source>
        <dbReference type="Proteomes" id="UP001234581"/>
    </source>
</evidence>
<dbReference type="GeneID" id="83213657"/>
<name>A0AAD7V4B6_9FUNG</name>
<evidence type="ECO:0000313" key="1">
    <source>
        <dbReference type="EMBL" id="KAJ8657975.1"/>
    </source>
</evidence>
<dbReference type="RefSeq" id="XP_058342888.1">
    <property type="nucleotide sequence ID" value="XM_058486276.1"/>
</dbReference>
<gene>
    <name evidence="1" type="ORF">O0I10_006246</name>
</gene>
<accession>A0AAD7V4B6</accession>